<feature type="domain" description="VIT" evidence="3">
    <location>
        <begin position="54"/>
        <end position="176"/>
    </location>
</feature>
<gene>
    <name evidence="4" type="ORF">DNFV4_02329</name>
</gene>
<proteinExistence type="predicted"/>
<dbReference type="InterPro" id="IPR013694">
    <property type="entry name" value="VIT"/>
</dbReference>
<keyword evidence="2" id="KW-0812">Transmembrane</keyword>
<evidence type="ECO:0000313" key="4">
    <source>
        <dbReference type="EMBL" id="CAI4031906.1"/>
    </source>
</evidence>
<sequence>MPDFASPHHARLMLLLIPLAMVLTVGQWMTSLYGIAFASDQTPGMSLQEITSGSLLLKTDQPGVLIPAPTLHTGITISVTGLIARAKVRQQFSNPNESWMEGIYAFPLPERAAVDHLRMRIGERLIEGQIKERGGAKKTYERAKSEGKRTRVWSSRNGPTCSRPRSPTSDPRKPFR</sequence>
<organism evidence="4 5">
    <name type="scientific">Nitrospira tepida</name>
    <dbReference type="NCBI Taxonomy" id="2973512"/>
    <lineage>
        <taxon>Bacteria</taxon>
        <taxon>Pseudomonadati</taxon>
        <taxon>Nitrospirota</taxon>
        <taxon>Nitrospiria</taxon>
        <taxon>Nitrospirales</taxon>
        <taxon>Nitrospiraceae</taxon>
        <taxon>Nitrospira</taxon>
    </lineage>
</organism>
<dbReference type="PROSITE" id="PS51468">
    <property type="entry name" value="VIT"/>
    <property type="match status" value="1"/>
</dbReference>
<feature type="compositionally biased region" description="Basic and acidic residues" evidence="1">
    <location>
        <begin position="134"/>
        <end position="149"/>
    </location>
</feature>
<accession>A0AA86T554</accession>
<keyword evidence="2" id="KW-0472">Membrane</keyword>
<keyword evidence="5" id="KW-1185">Reference proteome</keyword>
<evidence type="ECO:0000313" key="5">
    <source>
        <dbReference type="Proteomes" id="UP001179121"/>
    </source>
</evidence>
<evidence type="ECO:0000256" key="1">
    <source>
        <dbReference type="SAM" id="MobiDB-lite"/>
    </source>
</evidence>
<feature type="region of interest" description="Disordered" evidence="1">
    <location>
        <begin position="134"/>
        <end position="176"/>
    </location>
</feature>
<keyword evidence="2" id="KW-1133">Transmembrane helix</keyword>
<reference evidence="4" key="1">
    <citation type="submission" date="2022-10" db="EMBL/GenBank/DDBJ databases">
        <authorList>
            <person name="Koch H."/>
        </authorList>
    </citation>
    <scope>NUCLEOTIDE SEQUENCE</scope>
    <source>
        <strain evidence="4">DNF</strain>
    </source>
</reference>
<name>A0AA86T554_9BACT</name>
<feature type="transmembrane region" description="Helical" evidence="2">
    <location>
        <begin position="12"/>
        <end position="36"/>
    </location>
</feature>
<evidence type="ECO:0000259" key="3">
    <source>
        <dbReference type="PROSITE" id="PS51468"/>
    </source>
</evidence>
<protein>
    <recommendedName>
        <fullName evidence="3">VIT domain-containing protein</fullName>
    </recommendedName>
</protein>
<dbReference type="PANTHER" id="PTHR45737">
    <property type="entry name" value="VON WILLEBRAND FACTOR A DOMAIN-CONTAINING PROTEIN 5A"/>
    <property type="match status" value="1"/>
</dbReference>
<dbReference type="Pfam" id="PF08487">
    <property type="entry name" value="VIT"/>
    <property type="match status" value="1"/>
</dbReference>
<dbReference type="KEGG" id="nti:DNFV4_02329"/>
<dbReference type="Proteomes" id="UP001179121">
    <property type="component" value="Chromosome"/>
</dbReference>
<dbReference type="EMBL" id="OX365700">
    <property type="protein sequence ID" value="CAI4031906.1"/>
    <property type="molecule type" value="Genomic_DNA"/>
</dbReference>
<evidence type="ECO:0000256" key="2">
    <source>
        <dbReference type="SAM" id="Phobius"/>
    </source>
</evidence>
<dbReference type="PANTHER" id="PTHR45737:SF6">
    <property type="entry name" value="VON WILLEBRAND FACTOR A DOMAIN-CONTAINING PROTEIN 5A"/>
    <property type="match status" value="1"/>
</dbReference>
<feature type="compositionally biased region" description="Polar residues" evidence="1">
    <location>
        <begin position="152"/>
        <end position="169"/>
    </location>
</feature>
<dbReference type="RefSeq" id="WP_289268658.1">
    <property type="nucleotide sequence ID" value="NZ_OX365700.1"/>
</dbReference>
<dbReference type="AlphaFoldDB" id="A0AA86T554"/>